<dbReference type="Gene3D" id="2.30.39.10">
    <property type="entry name" value="Alpha-1-antitrypsin, domain 1"/>
    <property type="match status" value="1"/>
</dbReference>
<dbReference type="PANTHER" id="PTHR11461">
    <property type="entry name" value="SERINE PROTEASE INHIBITOR, SERPIN"/>
    <property type="match status" value="1"/>
</dbReference>
<evidence type="ECO:0000313" key="2">
    <source>
        <dbReference type="EMBL" id="MPM18581.1"/>
    </source>
</evidence>
<dbReference type="InterPro" id="IPR042185">
    <property type="entry name" value="Serpin_sf_2"/>
</dbReference>
<gene>
    <name evidence="2" type="ORF">SDC9_64994</name>
</gene>
<dbReference type="GO" id="GO:0004867">
    <property type="term" value="F:serine-type endopeptidase inhibitor activity"/>
    <property type="evidence" value="ECO:0007669"/>
    <property type="project" value="InterPro"/>
</dbReference>
<dbReference type="SUPFAM" id="SSF56574">
    <property type="entry name" value="Serpins"/>
    <property type="match status" value="1"/>
</dbReference>
<evidence type="ECO:0000259" key="1">
    <source>
        <dbReference type="Pfam" id="PF00079"/>
    </source>
</evidence>
<dbReference type="Gene3D" id="6.20.40.10">
    <property type="match status" value="1"/>
</dbReference>
<dbReference type="InterPro" id="IPR023796">
    <property type="entry name" value="Serpin_dom"/>
</dbReference>
<dbReference type="AlphaFoldDB" id="A0A644XS42"/>
<organism evidence="2">
    <name type="scientific">bioreactor metagenome</name>
    <dbReference type="NCBI Taxonomy" id="1076179"/>
    <lineage>
        <taxon>unclassified sequences</taxon>
        <taxon>metagenomes</taxon>
        <taxon>ecological metagenomes</taxon>
    </lineage>
</organism>
<sequence>MVAVLPSINMNINQLLDYSDSEKLQNAVKNMRWQKVWLKLPRFKIESGFSLARPVRDLGIKQMFSGGFANISDDNLWVSDIIQKTFVEVNEEGTDRPFLYLIREKRIGVILFIGRMDEPCE</sequence>
<reference evidence="2" key="1">
    <citation type="submission" date="2019-08" db="EMBL/GenBank/DDBJ databases">
        <authorList>
            <person name="Kucharzyk K."/>
            <person name="Murdoch R.W."/>
            <person name="Higgins S."/>
            <person name="Loffler F."/>
        </authorList>
    </citation>
    <scope>NUCLEOTIDE SEQUENCE</scope>
</reference>
<dbReference type="PANTHER" id="PTHR11461:SF211">
    <property type="entry name" value="GH10112P-RELATED"/>
    <property type="match status" value="1"/>
</dbReference>
<accession>A0A644XS42</accession>
<name>A0A644XS42_9ZZZZ</name>
<dbReference type="InterPro" id="IPR036186">
    <property type="entry name" value="Serpin_sf"/>
</dbReference>
<dbReference type="EMBL" id="VSSQ01003012">
    <property type="protein sequence ID" value="MPM18581.1"/>
    <property type="molecule type" value="Genomic_DNA"/>
</dbReference>
<dbReference type="GO" id="GO:0005615">
    <property type="term" value="C:extracellular space"/>
    <property type="evidence" value="ECO:0007669"/>
    <property type="project" value="InterPro"/>
</dbReference>
<dbReference type="Pfam" id="PF00079">
    <property type="entry name" value="Serpin"/>
    <property type="match status" value="1"/>
</dbReference>
<dbReference type="InterPro" id="IPR000215">
    <property type="entry name" value="Serpin_fam"/>
</dbReference>
<protein>
    <recommendedName>
        <fullName evidence="1">Serpin domain-containing protein</fullName>
    </recommendedName>
</protein>
<proteinExistence type="predicted"/>
<feature type="domain" description="Serpin" evidence="1">
    <location>
        <begin position="1"/>
        <end position="94"/>
    </location>
</feature>
<comment type="caution">
    <text evidence="2">The sequence shown here is derived from an EMBL/GenBank/DDBJ whole genome shotgun (WGS) entry which is preliminary data.</text>
</comment>